<evidence type="ECO:0000256" key="12">
    <source>
        <dbReference type="RuleBase" id="RU367136"/>
    </source>
</evidence>
<dbReference type="GO" id="GO:0004378">
    <property type="term" value="F:GDP-Man:Man(1)GlcNAc(2)-PP-Dol alpha-1,3-mannosyltransferase activity"/>
    <property type="evidence" value="ECO:0007669"/>
    <property type="project" value="UniProtKB-UniRule"/>
</dbReference>
<keyword evidence="9 12" id="KW-0472">Membrane</keyword>
<comment type="catalytic activity">
    <reaction evidence="11 12">
        <text>an alpha-D-Man-(1-&gt;3)-beta-D-Man-(1-&gt;4)-beta-D-GlcNAc-(1-&gt;4)-alpha-D-GlcNAc-diphospho-di-trans,poly-cis-dolichol + GDP-alpha-D-mannose = an alpha-D-Man-(1-&gt;3)-[alpha-D-Man-(1-&gt;6)]-beta-D-Man-(1-&gt;4)-beta-D-GlcNAc-(1-&gt;4)-alpha-D-GlcNAc-diphospho-di-trans,poly-cis-dolichol + GDP + H(+)</text>
        <dbReference type="Rhea" id="RHEA:29519"/>
        <dbReference type="Rhea" id="RHEA-COMP:19513"/>
        <dbReference type="Rhea" id="RHEA-COMP:19515"/>
        <dbReference type="ChEBI" id="CHEBI:15378"/>
        <dbReference type="ChEBI" id="CHEBI:57527"/>
        <dbReference type="ChEBI" id="CHEBI:58189"/>
        <dbReference type="ChEBI" id="CHEBI:132510"/>
        <dbReference type="ChEBI" id="CHEBI:132511"/>
        <dbReference type="EC" id="2.4.1.257"/>
    </reaction>
    <physiologicalReaction direction="left-to-right" evidence="11 12">
        <dbReference type="Rhea" id="RHEA:29520"/>
    </physiologicalReaction>
</comment>
<feature type="domain" description="Glycosyltransferase subfamily 4-like N-terminal" evidence="14">
    <location>
        <begin position="22"/>
        <end position="211"/>
    </location>
</feature>
<evidence type="ECO:0000313" key="16">
    <source>
        <dbReference type="Proteomes" id="UP000016933"/>
    </source>
</evidence>
<dbReference type="InterPro" id="IPR028098">
    <property type="entry name" value="Glyco_trans_4-like_N"/>
</dbReference>
<dbReference type="InterPro" id="IPR027054">
    <property type="entry name" value="ALG2"/>
</dbReference>
<dbReference type="OrthoDB" id="448893at2759"/>
<comment type="pathway">
    <text evidence="3 12">Protein modification; protein glycosylation.</text>
</comment>
<dbReference type="AlphaFoldDB" id="N1PF55"/>
<dbReference type="eggNOG" id="KOG0853">
    <property type="taxonomic scope" value="Eukaryota"/>
</dbReference>
<evidence type="ECO:0000256" key="4">
    <source>
        <dbReference type="ARBA" id="ARBA00022676"/>
    </source>
</evidence>
<evidence type="ECO:0000256" key="1">
    <source>
        <dbReference type="ARBA" id="ARBA00003142"/>
    </source>
</evidence>
<evidence type="ECO:0000256" key="2">
    <source>
        <dbReference type="ARBA" id="ARBA00004586"/>
    </source>
</evidence>
<sequence>MVAESKSASTRNIVFVHPDLGIGGAERLVVDAAVGLQSLGHKVTILTSYRDKSHCFEEARDGTLDVRVRGDAVFPTSIAGRLHILCTILRQLALVASVALSSSELKQIAPDIFVVDQLSVCVPFFRLLYPKAKILFYGHYPDRLLVKGETGLPGRLKRLYRIPFDALEGWSTGCSDSIVVNSRFTRNVFKATFPGMKARDLKVIYPCVDTNQASAVQASIQSSADRKILLSINRFEGKKALDLAIRAYAKLSADERSKARLVLAGGYDPRNQENSVTHMRLQDLAESLSLKHATYSKQDTASTDLTSQDVDVLFLLSIPNEVKTRLLQNAGLLIYTPTNEHFGIVPLEAMLFGVPVLAANSGGPLETIYEGRTGWLRDPEQVEKWTEVMRKPLIPSSADTLRKMGEQGRQRVLNEFSQTKMVQTFDQELHKLVKSDAPRPAIAPSWLLVAAGLTLFAIIGGFAMMQLTFYAPSLEETNSAVAAASSRVEL</sequence>
<evidence type="ECO:0000259" key="14">
    <source>
        <dbReference type="Pfam" id="PF13439"/>
    </source>
</evidence>
<reference evidence="16" key="1">
    <citation type="journal article" date="2012" name="PLoS Genet.">
        <title>The genomes of the fungal plant pathogens Cladosporium fulvum and Dothistroma septosporum reveal adaptation to different hosts and lifestyles but also signatures of common ancestry.</title>
        <authorList>
            <person name="de Wit P.J.G.M."/>
            <person name="van der Burgt A."/>
            <person name="Oekmen B."/>
            <person name="Stergiopoulos I."/>
            <person name="Abd-Elsalam K.A."/>
            <person name="Aerts A.L."/>
            <person name="Bahkali A.H."/>
            <person name="Beenen H.G."/>
            <person name="Chettri P."/>
            <person name="Cox M.P."/>
            <person name="Datema E."/>
            <person name="de Vries R.P."/>
            <person name="Dhillon B."/>
            <person name="Ganley A.R."/>
            <person name="Griffiths S.A."/>
            <person name="Guo Y."/>
            <person name="Hamelin R.C."/>
            <person name="Henrissat B."/>
            <person name="Kabir M.S."/>
            <person name="Jashni M.K."/>
            <person name="Kema G."/>
            <person name="Klaubauf S."/>
            <person name="Lapidus A."/>
            <person name="Levasseur A."/>
            <person name="Lindquist E."/>
            <person name="Mehrabi R."/>
            <person name="Ohm R.A."/>
            <person name="Owen T.J."/>
            <person name="Salamov A."/>
            <person name="Schwelm A."/>
            <person name="Schijlen E."/>
            <person name="Sun H."/>
            <person name="van den Burg H.A."/>
            <person name="van Ham R.C.H.J."/>
            <person name="Zhang S."/>
            <person name="Goodwin S.B."/>
            <person name="Grigoriev I.V."/>
            <person name="Collemare J."/>
            <person name="Bradshaw R.E."/>
        </authorList>
    </citation>
    <scope>NUCLEOTIDE SEQUENCE [LARGE SCALE GENOMIC DNA]</scope>
    <source>
        <strain evidence="16">NZE10 / CBS 128990</strain>
    </source>
</reference>
<dbReference type="EMBL" id="KB446543">
    <property type="protein sequence ID" value="EME40714.1"/>
    <property type="molecule type" value="Genomic_DNA"/>
</dbReference>
<evidence type="ECO:0000256" key="9">
    <source>
        <dbReference type="ARBA" id="ARBA00023136"/>
    </source>
</evidence>
<comment type="function">
    <text evidence="1 12">Mannosylates Man(2)GlcNAc(2)-dolichol diphosphate and Man(1)GlcNAc(2)-dolichol diphosphate to form Man(3)GlcNAc(2)-dolichol diphosphate.</text>
</comment>
<dbReference type="GO" id="GO:0005789">
    <property type="term" value="C:endoplasmic reticulum membrane"/>
    <property type="evidence" value="ECO:0007669"/>
    <property type="project" value="UniProtKB-SubCell"/>
</dbReference>
<keyword evidence="6 12" id="KW-0812">Transmembrane</keyword>
<dbReference type="UniPathway" id="UPA00378"/>
<evidence type="ECO:0000256" key="11">
    <source>
        <dbReference type="ARBA" id="ARBA00045104"/>
    </source>
</evidence>
<reference evidence="15 16" key="2">
    <citation type="journal article" date="2012" name="PLoS Pathog.">
        <title>Diverse lifestyles and strategies of plant pathogenesis encoded in the genomes of eighteen Dothideomycetes fungi.</title>
        <authorList>
            <person name="Ohm R.A."/>
            <person name="Feau N."/>
            <person name="Henrissat B."/>
            <person name="Schoch C.L."/>
            <person name="Horwitz B.A."/>
            <person name="Barry K.W."/>
            <person name="Condon B.J."/>
            <person name="Copeland A.C."/>
            <person name="Dhillon B."/>
            <person name="Glaser F."/>
            <person name="Hesse C.N."/>
            <person name="Kosti I."/>
            <person name="LaButti K."/>
            <person name="Lindquist E.A."/>
            <person name="Lucas S."/>
            <person name="Salamov A.A."/>
            <person name="Bradshaw R.E."/>
            <person name="Ciuffetti L."/>
            <person name="Hamelin R.C."/>
            <person name="Kema G.H.J."/>
            <person name="Lawrence C."/>
            <person name="Scott J.A."/>
            <person name="Spatafora J.W."/>
            <person name="Turgeon B.G."/>
            <person name="de Wit P.J.G.M."/>
            <person name="Zhong S."/>
            <person name="Goodwin S.B."/>
            <person name="Grigoriev I.V."/>
        </authorList>
    </citation>
    <scope>NUCLEOTIDE SEQUENCE [LARGE SCALE GENOMIC DNA]</scope>
    <source>
        <strain evidence="16">NZE10 / CBS 128990</strain>
    </source>
</reference>
<dbReference type="Pfam" id="PF00534">
    <property type="entry name" value="Glycos_transf_1"/>
    <property type="match status" value="1"/>
</dbReference>
<dbReference type="SUPFAM" id="SSF53756">
    <property type="entry name" value="UDP-Glycosyltransferase/glycogen phosphorylase"/>
    <property type="match status" value="1"/>
</dbReference>
<feature type="domain" description="Glycosyl transferase family 1" evidence="13">
    <location>
        <begin position="220"/>
        <end position="411"/>
    </location>
</feature>
<dbReference type="EC" id="2.4.1.132" evidence="12"/>
<dbReference type="HOGENOM" id="CLU_030619_0_0_1"/>
<evidence type="ECO:0000256" key="10">
    <source>
        <dbReference type="ARBA" id="ARBA00045103"/>
    </source>
</evidence>
<keyword evidence="7 12" id="KW-0256">Endoplasmic reticulum</keyword>
<evidence type="ECO:0000256" key="5">
    <source>
        <dbReference type="ARBA" id="ARBA00022679"/>
    </source>
</evidence>
<evidence type="ECO:0000256" key="8">
    <source>
        <dbReference type="ARBA" id="ARBA00022989"/>
    </source>
</evidence>
<comment type="catalytic activity">
    <reaction evidence="10 12">
        <text>a beta-D-Man-(1-&gt;4)-beta-D-GlcNAc-(1-&gt;4)-alpha-D-GlcNAc-diphospho-di-trans,poly-cis-dolichol + GDP-alpha-D-mannose = an alpha-D-Man-(1-&gt;3)-beta-D-Man-(1-&gt;4)-beta-D-GlcNAc-(1-&gt;4)-alpha-D-GlcNAc-diphospho-di-trans,poly-cis-dolichol + GDP + H(+)</text>
        <dbReference type="Rhea" id="RHEA:29515"/>
        <dbReference type="Rhea" id="RHEA-COMP:19511"/>
        <dbReference type="Rhea" id="RHEA-COMP:19513"/>
        <dbReference type="ChEBI" id="CHEBI:15378"/>
        <dbReference type="ChEBI" id="CHEBI:57527"/>
        <dbReference type="ChEBI" id="CHEBI:58189"/>
        <dbReference type="ChEBI" id="CHEBI:58472"/>
        <dbReference type="ChEBI" id="CHEBI:132510"/>
        <dbReference type="EC" id="2.4.1.132"/>
    </reaction>
    <physiologicalReaction direction="left-to-right" evidence="10 12">
        <dbReference type="Rhea" id="RHEA:29516"/>
    </physiologicalReaction>
</comment>
<keyword evidence="16" id="KW-1185">Reference proteome</keyword>
<dbReference type="Pfam" id="PF13439">
    <property type="entry name" value="Glyco_transf_4"/>
    <property type="match status" value="1"/>
</dbReference>
<evidence type="ECO:0000256" key="7">
    <source>
        <dbReference type="ARBA" id="ARBA00022824"/>
    </source>
</evidence>
<dbReference type="GO" id="GO:0102704">
    <property type="term" value="F:GDP-Man:Man(2)GlcNAc(2)-PP-Dol alpha-1,6-mannosyltransferase activity"/>
    <property type="evidence" value="ECO:0007669"/>
    <property type="project" value="UniProtKB-UniRule"/>
</dbReference>
<dbReference type="CDD" id="cd03805">
    <property type="entry name" value="GT4_ALG2-like"/>
    <property type="match status" value="1"/>
</dbReference>
<evidence type="ECO:0000256" key="3">
    <source>
        <dbReference type="ARBA" id="ARBA00004922"/>
    </source>
</evidence>
<dbReference type="STRING" id="675120.N1PF55"/>
<organism evidence="15 16">
    <name type="scientific">Dothistroma septosporum (strain NZE10 / CBS 128990)</name>
    <name type="common">Red band needle blight fungus</name>
    <name type="synonym">Mycosphaerella pini</name>
    <dbReference type="NCBI Taxonomy" id="675120"/>
    <lineage>
        <taxon>Eukaryota</taxon>
        <taxon>Fungi</taxon>
        <taxon>Dikarya</taxon>
        <taxon>Ascomycota</taxon>
        <taxon>Pezizomycotina</taxon>
        <taxon>Dothideomycetes</taxon>
        <taxon>Dothideomycetidae</taxon>
        <taxon>Mycosphaerellales</taxon>
        <taxon>Mycosphaerellaceae</taxon>
        <taxon>Dothistroma</taxon>
    </lineage>
</organism>
<dbReference type="Proteomes" id="UP000016933">
    <property type="component" value="Unassembled WGS sequence"/>
</dbReference>
<feature type="transmembrane region" description="Helical" evidence="12">
    <location>
        <begin position="446"/>
        <end position="465"/>
    </location>
</feature>
<dbReference type="EC" id="2.4.1.257" evidence="12"/>
<comment type="subcellular location">
    <subcellularLocation>
        <location evidence="2 12">Endoplasmic reticulum membrane</location>
    </subcellularLocation>
</comment>
<evidence type="ECO:0000259" key="13">
    <source>
        <dbReference type="Pfam" id="PF00534"/>
    </source>
</evidence>
<proteinExistence type="inferred from homology"/>
<protein>
    <recommendedName>
        <fullName evidence="12">Alpha-1,3/1,6-mannosyltransferase ALG2</fullName>
        <ecNumber evidence="12">2.4.1.132</ecNumber>
        <ecNumber evidence="12">2.4.1.257</ecNumber>
    </recommendedName>
    <alternativeName>
        <fullName evidence="12">GDP-Man:Man(1)GlcNAc(2)-PP-Dol alpha-1,3-mannosyltransferase</fullName>
    </alternativeName>
</protein>
<keyword evidence="5 12" id="KW-0808">Transferase</keyword>
<dbReference type="Gene3D" id="3.40.50.2000">
    <property type="entry name" value="Glycogen Phosphorylase B"/>
    <property type="match status" value="2"/>
</dbReference>
<dbReference type="InterPro" id="IPR001296">
    <property type="entry name" value="Glyco_trans_1"/>
</dbReference>
<evidence type="ECO:0000256" key="6">
    <source>
        <dbReference type="ARBA" id="ARBA00022692"/>
    </source>
</evidence>
<dbReference type="PANTHER" id="PTHR45918">
    <property type="entry name" value="ALPHA-1,3/1,6-MANNOSYLTRANSFERASE ALG2"/>
    <property type="match status" value="1"/>
</dbReference>
<evidence type="ECO:0000313" key="15">
    <source>
        <dbReference type="EMBL" id="EME40714.1"/>
    </source>
</evidence>
<accession>N1PF55</accession>
<name>N1PF55_DOTSN</name>
<keyword evidence="8 12" id="KW-1133">Transmembrane helix</keyword>
<dbReference type="OMA" id="AMYMKCP"/>
<dbReference type="PANTHER" id="PTHR45918:SF1">
    <property type="entry name" value="ALPHA-1,3_1,6-MANNOSYLTRANSFERASE ALG2"/>
    <property type="match status" value="1"/>
</dbReference>
<keyword evidence="4 12" id="KW-0328">Glycosyltransferase</keyword>
<gene>
    <name evidence="15" type="ORF">DOTSEDRAFT_74302</name>
</gene>
<comment type="similarity">
    <text evidence="12">Belongs to the glycosyltransferase group 1 family.</text>
</comment>